<evidence type="ECO:0000313" key="2">
    <source>
        <dbReference type="Proteomes" id="UP000016927"/>
    </source>
</evidence>
<dbReference type="HOGENOM" id="CLU_2688418_0_0_1"/>
<dbReference type="EMBL" id="KB909044">
    <property type="protein sequence ID" value="EOB13184.1"/>
    <property type="molecule type" value="Genomic_DNA"/>
</dbReference>
<dbReference type="AlphaFoldDB" id="R0M594"/>
<keyword evidence="2" id="KW-1185">Reference proteome</keyword>
<dbReference type="OrthoDB" id="427924at2759"/>
<accession>R0M594</accession>
<name>R0M594_NOSB1</name>
<reference evidence="1 2" key="1">
    <citation type="journal article" date="2013" name="BMC Genomics">
        <title>Comparative genomics of parasitic silkworm microsporidia reveal an association between genome expansion and host adaptation.</title>
        <authorList>
            <person name="Pan G."/>
            <person name="Xu J."/>
            <person name="Li T."/>
            <person name="Xia Q."/>
            <person name="Liu S.L."/>
            <person name="Zhang G."/>
            <person name="Li S."/>
            <person name="Li C."/>
            <person name="Liu H."/>
            <person name="Yang L."/>
            <person name="Liu T."/>
            <person name="Zhang X."/>
            <person name="Wu Z."/>
            <person name="Fan W."/>
            <person name="Dang X."/>
            <person name="Xiang H."/>
            <person name="Tao M."/>
            <person name="Li Y."/>
            <person name="Hu J."/>
            <person name="Li Z."/>
            <person name="Lin L."/>
            <person name="Luo J."/>
            <person name="Geng L."/>
            <person name="Wang L."/>
            <person name="Long M."/>
            <person name="Wan Y."/>
            <person name="He N."/>
            <person name="Zhang Z."/>
            <person name="Lu C."/>
            <person name="Keeling P.J."/>
            <person name="Wang J."/>
            <person name="Xiang Z."/>
            <person name="Zhou Z."/>
        </authorList>
    </citation>
    <scope>NUCLEOTIDE SEQUENCE [LARGE SCALE GENOMIC DNA]</scope>
    <source>
        <strain evidence="2">CQ1 / CVCC 102059</strain>
    </source>
</reference>
<dbReference type="VEuPathDB" id="MicrosporidiaDB:NBO_136g0004"/>
<dbReference type="Proteomes" id="UP000016927">
    <property type="component" value="Unassembled WGS sequence"/>
</dbReference>
<organism evidence="1 2">
    <name type="scientific">Nosema bombycis (strain CQ1 / CVCC 102059)</name>
    <name type="common">Microsporidian parasite</name>
    <name type="synonym">Pebrine of silkworm</name>
    <dbReference type="NCBI Taxonomy" id="578461"/>
    <lineage>
        <taxon>Eukaryota</taxon>
        <taxon>Fungi</taxon>
        <taxon>Fungi incertae sedis</taxon>
        <taxon>Microsporidia</taxon>
        <taxon>Nosematidae</taxon>
        <taxon>Nosema</taxon>
    </lineage>
</organism>
<protein>
    <submittedName>
        <fullName evidence="1">Uncharacterized protein</fullName>
    </submittedName>
</protein>
<proteinExistence type="predicted"/>
<sequence>MNMEDRQKIEYVISRGSYELIDCHCSLKKRKTAWTYSGWKEDLIKNITKGKLTRGELYRRKQGKNEKLVDYRKQ</sequence>
<evidence type="ECO:0000313" key="1">
    <source>
        <dbReference type="EMBL" id="EOB13184.1"/>
    </source>
</evidence>
<gene>
    <name evidence="1" type="ORF">NBO_136g0004</name>
</gene>